<reference evidence="1 2" key="1">
    <citation type="journal article" date="2022" name="bioRxiv">
        <title>Genomics of Preaxostyla Flagellates Illuminates Evolutionary Transitions and the Path Towards Mitochondrial Loss.</title>
        <authorList>
            <person name="Novak L.V.F."/>
            <person name="Treitli S.C."/>
            <person name="Pyrih J."/>
            <person name="Halakuc P."/>
            <person name="Pipaliya S.V."/>
            <person name="Vacek V."/>
            <person name="Brzon O."/>
            <person name="Soukal P."/>
            <person name="Eme L."/>
            <person name="Dacks J.B."/>
            <person name="Karnkowska A."/>
            <person name="Elias M."/>
            <person name="Hampl V."/>
        </authorList>
    </citation>
    <scope>NUCLEOTIDE SEQUENCE [LARGE SCALE GENOMIC DNA]</scope>
    <source>
        <strain evidence="1">NAU3</strain>
        <tissue evidence="1">Gut</tissue>
    </source>
</reference>
<dbReference type="EMBL" id="JARBJD010000170">
    <property type="protein sequence ID" value="KAK2948687.1"/>
    <property type="molecule type" value="Genomic_DNA"/>
</dbReference>
<dbReference type="Proteomes" id="UP001281761">
    <property type="component" value="Unassembled WGS sequence"/>
</dbReference>
<keyword evidence="2" id="KW-1185">Reference proteome</keyword>
<proteinExistence type="predicted"/>
<evidence type="ECO:0000313" key="2">
    <source>
        <dbReference type="Proteomes" id="UP001281761"/>
    </source>
</evidence>
<evidence type="ECO:0000313" key="1">
    <source>
        <dbReference type="EMBL" id="KAK2948687.1"/>
    </source>
</evidence>
<evidence type="ECO:0008006" key="3">
    <source>
        <dbReference type="Google" id="ProtNLM"/>
    </source>
</evidence>
<sequence length="69" mass="7522">MFLFIIGPAFLCASDYYLVTDAKSTVEYAADVTLHVSNYAELNGEIHIGPFAGTMNLDFLGESNDGELE</sequence>
<comment type="caution">
    <text evidence="1">The sequence shown here is derived from an EMBL/GenBank/DDBJ whole genome shotgun (WGS) entry which is preliminary data.</text>
</comment>
<organism evidence="1 2">
    <name type="scientific">Blattamonas nauphoetae</name>
    <dbReference type="NCBI Taxonomy" id="2049346"/>
    <lineage>
        <taxon>Eukaryota</taxon>
        <taxon>Metamonada</taxon>
        <taxon>Preaxostyla</taxon>
        <taxon>Oxymonadida</taxon>
        <taxon>Blattamonas</taxon>
    </lineage>
</organism>
<gene>
    <name evidence="1" type="ORF">BLNAU_16325</name>
</gene>
<name>A0ABQ9XDF0_9EUKA</name>
<protein>
    <recommendedName>
        <fullName evidence="3">Lipid/polyisoprenoid-binding YceI-like domain-containing protein</fullName>
    </recommendedName>
</protein>
<accession>A0ABQ9XDF0</accession>